<dbReference type="CDD" id="cd04301">
    <property type="entry name" value="NAT_SF"/>
    <property type="match status" value="1"/>
</dbReference>
<evidence type="ECO:0000313" key="2">
    <source>
        <dbReference type="EMBL" id="ATO43460.1"/>
    </source>
</evidence>
<dbReference type="EMBL" id="CP017697">
    <property type="protein sequence ID" value="ATO43460.1"/>
    <property type="molecule type" value="Genomic_DNA"/>
</dbReference>
<accession>A0A2D1KMT2</accession>
<dbReference type="PANTHER" id="PTHR43617:SF2">
    <property type="entry name" value="UPF0039 PROTEIN SLL0451"/>
    <property type="match status" value="1"/>
</dbReference>
<keyword evidence="3" id="KW-1185">Reference proteome</keyword>
<gene>
    <name evidence="2" type="ORF">LC20004_05870</name>
</gene>
<dbReference type="SUPFAM" id="SSF55729">
    <property type="entry name" value="Acyl-CoA N-acyltransferases (Nat)"/>
    <property type="match status" value="1"/>
</dbReference>
<evidence type="ECO:0000313" key="3">
    <source>
        <dbReference type="Proteomes" id="UP000223559"/>
    </source>
</evidence>
<feature type="domain" description="N-acetyltransferase" evidence="1">
    <location>
        <begin position="3"/>
        <end position="158"/>
    </location>
</feature>
<dbReference type="PANTHER" id="PTHR43617">
    <property type="entry name" value="L-AMINO ACID N-ACETYLTRANSFERASE"/>
    <property type="match status" value="1"/>
</dbReference>
<dbReference type="RefSeq" id="WP_010009849.1">
    <property type="nucleotide sequence ID" value="NZ_AEOS01000251.1"/>
</dbReference>
<dbReference type="InterPro" id="IPR050276">
    <property type="entry name" value="MshD_Acetyltransferase"/>
</dbReference>
<dbReference type="InterPro" id="IPR000182">
    <property type="entry name" value="GNAT_dom"/>
</dbReference>
<dbReference type="AlphaFoldDB" id="A0A2D1KMT2"/>
<reference evidence="2 3" key="1">
    <citation type="submission" date="2016-10" db="EMBL/GenBank/DDBJ databases">
        <title>The whole genome sequencing and assembly of L. cotyniformis subsp. torquens DSM 20004 strain.</title>
        <authorList>
            <person name="Park M.-K."/>
            <person name="Lee Y.-J."/>
            <person name="Yi H."/>
            <person name="Bahn Y.-S."/>
            <person name="Kim J.F."/>
            <person name="Lee D.-W."/>
        </authorList>
    </citation>
    <scope>NUCLEOTIDE SEQUENCE [LARGE SCALE GENOMIC DNA]</scope>
    <source>
        <strain evidence="2 3">DSM 20004</strain>
    </source>
</reference>
<dbReference type="InterPro" id="IPR016181">
    <property type="entry name" value="Acyl_CoA_acyltransferase"/>
</dbReference>
<name>A0A2D1KMT2_9LACO</name>
<dbReference type="OrthoDB" id="9797178at2"/>
<dbReference type="GO" id="GO:0016747">
    <property type="term" value="F:acyltransferase activity, transferring groups other than amino-acyl groups"/>
    <property type="evidence" value="ECO:0007669"/>
    <property type="project" value="InterPro"/>
</dbReference>
<protein>
    <submittedName>
        <fullName evidence="2">GNAT family N-acetyltransferase</fullName>
    </submittedName>
</protein>
<evidence type="ECO:0000259" key="1">
    <source>
        <dbReference type="PROSITE" id="PS51186"/>
    </source>
</evidence>
<dbReference type="PROSITE" id="PS51186">
    <property type="entry name" value="GNAT"/>
    <property type="match status" value="1"/>
</dbReference>
<dbReference type="Pfam" id="PF00583">
    <property type="entry name" value="Acetyltransf_1"/>
    <property type="match status" value="1"/>
</dbReference>
<dbReference type="Proteomes" id="UP000223559">
    <property type="component" value="Chromosome"/>
</dbReference>
<proteinExistence type="predicted"/>
<sequence>MEIKIRPVQPAEYATTKLVVKQAFAGIEYTDGDEHELIGRLRQEHAYHPEFDVVAQRANGEIIGHALLSEITICDQELTVTALVLAPLAVLPEYQHQGVGGRLIAYLEQAARQAGYPAISILGDPAYYSRFGYQPASNYGIKASFTVPAAYYLLKPLVNDGLSTVKGTIYYQAAFGLN</sequence>
<dbReference type="GeneID" id="65916743"/>
<organism evidence="2 3">
    <name type="scientific">Loigolactobacillus coryniformis subsp. torquens DSM 20004 = KCTC 3535</name>
    <dbReference type="NCBI Taxonomy" id="1423822"/>
    <lineage>
        <taxon>Bacteria</taxon>
        <taxon>Bacillati</taxon>
        <taxon>Bacillota</taxon>
        <taxon>Bacilli</taxon>
        <taxon>Lactobacillales</taxon>
        <taxon>Lactobacillaceae</taxon>
        <taxon>Loigolactobacillus</taxon>
    </lineage>
</organism>
<keyword evidence="2" id="KW-0808">Transferase</keyword>
<dbReference type="KEGG" id="lcy:LC20004_05870"/>
<dbReference type="Gene3D" id="3.40.630.30">
    <property type="match status" value="1"/>
</dbReference>